<keyword evidence="2" id="KW-1185">Reference proteome</keyword>
<dbReference type="Proteomes" id="UP001237105">
    <property type="component" value="Unassembled WGS sequence"/>
</dbReference>
<evidence type="ECO:0000313" key="1">
    <source>
        <dbReference type="EMBL" id="MDI3423633.1"/>
    </source>
</evidence>
<dbReference type="RefSeq" id="WP_282539470.1">
    <property type="nucleotide sequence ID" value="NZ_JASCIS010000059.1"/>
</dbReference>
<organism evidence="1 2">
    <name type="scientific">Streptomyces luteolus</name>
    <dbReference type="NCBI Taxonomy" id="3043615"/>
    <lineage>
        <taxon>Bacteria</taxon>
        <taxon>Bacillati</taxon>
        <taxon>Actinomycetota</taxon>
        <taxon>Actinomycetes</taxon>
        <taxon>Kitasatosporales</taxon>
        <taxon>Streptomycetaceae</taxon>
        <taxon>Streptomyces</taxon>
    </lineage>
</organism>
<accession>A0ABT6T6W3</accession>
<gene>
    <name evidence="1" type="ORF">QIT00_34680</name>
</gene>
<dbReference type="EMBL" id="JASCIS010000059">
    <property type="protein sequence ID" value="MDI3423633.1"/>
    <property type="molecule type" value="Genomic_DNA"/>
</dbReference>
<sequence>MPTHTQKTTGTAVQAQGSHCWVLTLELPGRMSTTSHGAFTPPSNWTRYDAFMAIKDEVARQNPELTNANVVFFSIEPNQL</sequence>
<comment type="caution">
    <text evidence="1">The sequence shown here is derived from an EMBL/GenBank/DDBJ whole genome shotgun (WGS) entry which is preliminary data.</text>
</comment>
<protein>
    <submittedName>
        <fullName evidence="1">Uncharacterized protein</fullName>
    </submittedName>
</protein>
<reference evidence="1 2" key="1">
    <citation type="submission" date="2023-05" db="EMBL/GenBank/DDBJ databases">
        <title>Draft genome sequence of Streptomyces sp. B-S-A12 isolated from a cave soil in Thailand.</title>
        <authorList>
            <person name="Chamroensaksri N."/>
            <person name="Muangham S."/>
        </authorList>
    </citation>
    <scope>NUCLEOTIDE SEQUENCE [LARGE SCALE GENOMIC DNA]</scope>
    <source>
        <strain evidence="1 2">B-S-A12</strain>
    </source>
</reference>
<name>A0ABT6T6W3_9ACTN</name>
<proteinExistence type="predicted"/>
<evidence type="ECO:0000313" key="2">
    <source>
        <dbReference type="Proteomes" id="UP001237105"/>
    </source>
</evidence>